<dbReference type="OrthoDB" id="287041at2759"/>
<dbReference type="PANTHER" id="PTHR12210">
    <property type="entry name" value="DULLARD PROTEIN PHOSPHATASE"/>
    <property type="match status" value="1"/>
</dbReference>
<keyword evidence="10 13" id="KW-0811">Translocation</keyword>
<feature type="region of interest" description="Disordered" evidence="15">
    <location>
        <begin position="24"/>
        <end position="121"/>
    </location>
</feature>
<evidence type="ECO:0000256" key="15">
    <source>
        <dbReference type="SAM" id="MobiDB-lite"/>
    </source>
</evidence>
<protein>
    <recommendedName>
        <fullName evidence="3 13">Mitochondrial import inner membrane translocase subunit TIM50</fullName>
    </recommendedName>
</protein>
<dbReference type="Gene3D" id="3.40.50.1000">
    <property type="entry name" value="HAD superfamily/HAD-like"/>
    <property type="match status" value="1"/>
</dbReference>
<gene>
    <name evidence="18" type="ORF">AX774_g2547</name>
    <name evidence="17" type="ORF">AX774_g3845</name>
</gene>
<evidence type="ECO:0000256" key="5">
    <source>
        <dbReference type="ARBA" id="ARBA00022692"/>
    </source>
</evidence>
<accession>A0A1R1PSR8</accession>
<evidence type="ECO:0000256" key="7">
    <source>
        <dbReference type="ARBA" id="ARBA00022927"/>
    </source>
</evidence>
<comment type="caution">
    <text evidence="18">The sequence shown here is derived from an EMBL/GenBank/DDBJ whole genome shotgun (WGS) entry which is preliminary data.</text>
</comment>
<feature type="coiled-coil region" evidence="14">
    <location>
        <begin position="505"/>
        <end position="532"/>
    </location>
</feature>
<evidence type="ECO:0000256" key="14">
    <source>
        <dbReference type="SAM" id="Coils"/>
    </source>
</evidence>
<name>A0A1R1PSR8_ZANCU</name>
<evidence type="ECO:0000256" key="2">
    <source>
        <dbReference type="ARBA" id="ARBA00006344"/>
    </source>
</evidence>
<evidence type="ECO:0000256" key="12">
    <source>
        <dbReference type="ARBA" id="ARBA00023136"/>
    </source>
</evidence>
<proteinExistence type="inferred from homology"/>
<keyword evidence="9 13" id="KW-1133">Transmembrane helix</keyword>
<evidence type="ECO:0000256" key="1">
    <source>
        <dbReference type="ARBA" id="ARBA00004434"/>
    </source>
</evidence>
<dbReference type="AlphaFoldDB" id="A0A1R1PSR8"/>
<comment type="function">
    <text evidence="13">Essential component of the TIM23 complex, a complex that mediates the translocation of transit peptide-containing proteins across the mitochondrial inner membrane.</text>
</comment>
<dbReference type="Proteomes" id="UP000188320">
    <property type="component" value="Unassembled WGS sequence"/>
</dbReference>
<sequence length="551" mass="62417">MLRRIQITPRKIQAIQRLIVTSKHHYSDKKSDSDNGAADESLNKNKSGAAPVGGIGGNFGGLASKILAQQTGQPEPEQKPEPESQQNKQEDEAKSEEPKATTAEERRRARRLKASNSEKYTKKGSALSSGLDFLGFKGKGIIDQHSKKIMYWGLIIGLLLGAFGYYGSPYTDQEIDEMGLKDDEEDKDSNQVVVMSKRIYNRMKESTKVLTEPPSTKLLPDLVDMTNGQSGGAEAGQDQQQGPPQYTLVVSLDDLLVHTAWDKEYGWRIAKRPFLEQFLAYMASMYEVVIFSDQPQFSGEAVIAKIDPYGYSPYRLYKEHMRHIKGANYKDLSLLNRDMSKVIFLDIMGNEKDDSQLSLQPDNTLAIRPFNNPDPKDNELARIIPLFEYIYMTEPSDVRKALKQFVISADKNMDSAQKYTEWEEAFVKQLASNWYEKNNINPNAVNEVQSQELQQPQQRQQSWISYLLFGESNAGAKADTKSAASNTPPTPNFIVMRNRMRKNFQQQYKKMIALIKAEMEKQEQENLKTMKESTMLSMAQDLMNGPGPQQN</sequence>
<dbReference type="GO" id="GO:0015031">
    <property type="term" value="P:protein transport"/>
    <property type="evidence" value="ECO:0007669"/>
    <property type="project" value="UniProtKB-KW"/>
</dbReference>
<evidence type="ECO:0000256" key="11">
    <source>
        <dbReference type="ARBA" id="ARBA00023128"/>
    </source>
</evidence>
<organism evidence="18 19">
    <name type="scientific">Zancudomyces culisetae</name>
    <name type="common">Gut fungus</name>
    <name type="synonym">Smittium culisetae</name>
    <dbReference type="NCBI Taxonomy" id="1213189"/>
    <lineage>
        <taxon>Eukaryota</taxon>
        <taxon>Fungi</taxon>
        <taxon>Fungi incertae sedis</taxon>
        <taxon>Zoopagomycota</taxon>
        <taxon>Kickxellomycotina</taxon>
        <taxon>Harpellomycetes</taxon>
        <taxon>Harpellales</taxon>
        <taxon>Legeriomycetaceae</taxon>
        <taxon>Zancudomyces</taxon>
    </lineage>
</organism>
<evidence type="ECO:0000256" key="4">
    <source>
        <dbReference type="ARBA" id="ARBA00022448"/>
    </source>
</evidence>
<dbReference type="InterPro" id="IPR023214">
    <property type="entry name" value="HAD_sf"/>
</dbReference>
<evidence type="ECO:0000313" key="18">
    <source>
        <dbReference type="EMBL" id="OMH83943.1"/>
    </source>
</evidence>
<evidence type="ECO:0000259" key="16">
    <source>
        <dbReference type="PROSITE" id="PS50969"/>
    </source>
</evidence>
<keyword evidence="6" id="KW-0999">Mitochondrion inner membrane</keyword>
<evidence type="ECO:0000313" key="19">
    <source>
        <dbReference type="Proteomes" id="UP000188320"/>
    </source>
</evidence>
<keyword evidence="14" id="KW-0175">Coiled coil</keyword>
<keyword evidence="5 13" id="KW-0812">Transmembrane</keyword>
<feature type="compositionally biased region" description="Basic and acidic residues" evidence="15">
    <location>
        <begin position="76"/>
        <end position="107"/>
    </location>
</feature>
<evidence type="ECO:0000256" key="6">
    <source>
        <dbReference type="ARBA" id="ARBA00022792"/>
    </source>
</evidence>
<feature type="compositionally biased region" description="Gly residues" evidence="15">
    <location>
        <begin position="51"/>
        <end position="60"/>
    </location>
</feature>
<dbReference type="PROSITE" id="PS50969">
    <property type="entry name" value="FCP1"/>
    <property type="match status" value="1"/>
</dbReference>
<dbReference type="CDD" id="cd07521">
    <property type="entry name" value="HAD_FCP1-like"/>
    <property type="match status" value="1"/>
</dbReference>
<dbReference type="FunFam" id="3.40.50.1000:FF:000019">
    <property type="entry name" value="Mitochondrial import inner membrane translocase subunit TIM50"/>
    <property type="match status" value="1"/>
</dbReference>
<dbReference type="EMBL" id="LSSK01000281">
    <property type="protein sequence ID" value="OMH83943.1"/>
    <property type="molecule type" value="Genomic_DNA"/>
</dbReference>
<reference evidence="19" key="2">
    <citation type="submission" date="2017-01" db="EMBL/GenBank/DDBJ databases">
        <authorList>
            <person name="Wang Y."/>
            <person name="White M."/>
            <person name="Kvist S."/>
            <person name="Moncalvo J.-M."/>
        </authorList>
    </citation>
    <scope>NUCLEOTIDE SEQUENCE [LARGE SCALE GENOMIC DNA]</scope>
    <source>
        <strain evidence="19">COL-18-3</strain>
    </source>
</reference>
<feature type="transmembrane region" description="Helical" evidence="13">
    <location>
        <begin position="149"/>
        <end position="167"/>
    </location>
</feature>
<dbReference type="InterPro" id="IPR004274">
    <property type="entry name" value="FCP1_dom"/>
</dbReference>
<keyword evidence="8 13" id="KW-0809">Transit peptide</keyword>
<comment type="subunit">
    <text evidence="13">Component of the TIM23 complex.</text>
</comment>
<dbReference type="SMART" id="SM00577">
    <property type="entry name" value="CPDc"/>
    <property type="match status" value="1"/>
</dbReference>
<reference evidence="18" key="1">
    <citation type="submission" date="2017-01" db="EMBL/GenBank/DDBJ databases">
        <authorList>
            <person name="Mah S.A."/>
            <person name="Swanson W.J."/>
            <person name="Moy G.W."/>
            <person name="Vacquier V.D."/>
        </authorList>
    </citation>
    <scope>NUCLEOTIDE SEQUENCE [LARGE SCALE GENOMIC DNA]</scope>
    <source>
        <strain evidence="18">COL-18-3</strain>
    </source>
</reference>
<comment type="similarity">
    <text evidence="2 13">Belongs to the TIM50 family.</text>
</comment>
<dbReference type="InterPro" id="IPR036412">
    <property type="entry name" value="HAD-like_sf"/>
</dbReference>
<evidence type="ECO:0000256" key="13">
    <source>
        <dbReference type="RuleBase" id="RU365079"/>
    </source>
</evidence>
<dbReference type="GO" id="GO:0005744">
    <property type="term" value="C:TIM23 mitochondrial import inner membrane translocase complex"/>
    <property type="evidence" value="ECO:0007669"/>
    <property type="project" value="UniProtKB-UniRule"/>
</dbReference>
<evidence type="ECO:0000256" key="3">
    <source>
        <dbReference type="ARBA" id="ARBA00020799"/>
    </source>
</evidence>
<dbReference type="InterPro" id="IPR050365">
    <property type="entry name" value="TIM50"/>
</dbReference>
<dbReference type="SUPFAM" id="SSF56784">
    <property type="entry name" value="HAD-like"/>
    <property type="match status" value="1"/>
</dbReference>
<keyword evidence="7 13" id="KW-0653">Protein transport</keyword>
<keyword evidence="4 13" id="KW-0813">Transport</keyword>
<evidence type="ECO:0000256" key="9">
    <source>
        <dbReference type="ARBA" id="ARBA00022989"/>
    </source>
</evidence>
<keyword evidence="11 13" id="KW-0496">Mitochondrion</keyword>
<keyword evidence="12 13" id="KW-0472">Membrane</keyword>
<evidence type="ECO:0000256" key="10">
    <source>
        <dbReference type="ARBA" id="ARBA00023010"/>
    </source>
</evidence>
<evidence type="ECO:0000256" key="8">
    <source>
        <dbReference type="ARBA" id="ARBA00022946"/>
    </source>
</evidence>
<dbReference type="EMBL" id="LSSK01000616">
    <property type="protein sequence ID" value="OMH82667.1"/>
    <property type="molecule type" value="Genomic_DNA"/>
</dbReference>
<keyword evidence="19" id="KW-1185">Reference proteome</keyword>
<comment type="subcellular location">
    <subcellularLocation>
        <location evidence="1 13">Mitochondrion inner membrane</location>
        <topology evidence="1 13">Single-pass membrane protein</topology>
    </subcellularLocation>
</comment>
<evidence type="ECO:0000313" key="17">
    <source>
        <dbReference type="EMBL" id="OMH82667.1"/>
    </source>
</evidence>
<dbReference type="Pfam" id="PF03031">
    <property type="entry name" value="NIF"/>
    <property type="match status" value="1"/>
</dbReference>
<feature type="domain" description="FCP1 homology" evidence="16">
    <location>
        <begin position="241"/>
        <end position="390"/>
    </location>
</feature>